<protein>
    <submittedName>
        <fullName evidence="2">Uncharacterized protein</fullName>
    </submittedName>
</protein>
<keyword evidence="3" id="KW-1185">Reference proteome</keyword>
<feature type="compositionally biased region" description="Basic and acidic residues" evidence="1">
    <location>
        <begin position="47"/>
        <end position="66"/>
    </location>
</feature>
<dbReference type="STRING" id="743788.S8DSY3"/>
<proteinExistence type="predicted"/>
<dbReference type="AlphaFoldDB" id="S8DSY3"/>
<evidence type="ECO:0000256" key="1">
    <source>
        <dbReference type="SAM" id="MobiDB-lite"/>
    </source>
</evidence>
<accession>S8DSY3</accession>
<dbReference type="Proteomes" id="UP000015241">
    <property type="component" value="Unassembled WGS sequence"/>
</dbReference>
<name>S8DSY3_FOMSC</name>
<dbReference type="OrthoDB" id="2755170at2759"/>
<feature type="region of interest" description="Disordered" evidence="1">
    <location>
        <begin position="47"/>
        <end position="73"/>
    </location>
</feature>
<gene>
    <name evidence="2" type="ORF">FOMPIDRAFT_53837</name>
</gene>
<dbReference type="eggNOG" id="ENOG502RD2E">
    <property type="taxonomic scope" value="Eukaryota"/>
</dbReference>
<evidence type="ECO:0000313" key="2">
    <source>
        <dbReference type="EMBL" id="EPS96356.1"/>
    </source>
</evidence>
<dbReference type="EMBL" id="KE504189">
    <property type="protein sequence ID" value="EPS96356.1"/>
    <property type="molecule type" value="Genomic_DNA"/>
</dbReference>
<sequence length="97" mass="11052">MARSLDHAGHKARRNCACQTCKATRQVSACENPHACFARAKELLDHLPEKWDPRSTKPEDREKDSGLTDDDKELLTDHNSTLFDNIRKNRPSCSTFI</sequence>
<dbReference type="HOGENOM" id="CLU_2346718_0_0_1"/>
<dbReference type="InParanoid" id="S8DSY3"/>
<evidence type="ECO:0000313" key="3">
    <source>
        <dbReference type="Proteomes" id="UP000015241"/>
    </source>
</evidence>
<reference evidence="2 3" key="1">
    <citation type="journal article" date="2012" name="Science">
        <title>The Paleozoic origin of enzymatic lignin decomposition reconstructed from 31 fungal genomes.</title>
        <authorList>
            <person name="Floudas D."/>
            <person name="Binder M."/>
            <person name="Riley R."/>
            <person name="Barry K."/>
            <person name="Blanchette R.A."/>
            <person name="Henrissat B."/>
            <person name="Martinez A.T."/>
            <person name="Otillar R."/>
            <person name="Spatafora J.W."/>
            <person name="Yadav J.S."/>
            <person name="Aerts A."/>
            <person name="Benoit I."/>
            <person name="Boyd A."/>
            <person name="Carlson A."/>
            <person name="Copeland A."/>
            <person name="Coutinho P.M."/>
            <person name="de Vries R.P."/>
            <person name="Ferreira P."/>
            <person name="Findley K."/>
            <person name="Foster B."/>
            <person name="Gaskell J."/>
            <person name="Glotzer D."/>
            <person name="Gorecki P."/>
            <person name="Heitman J."/>
            <person name="Hesse C."/>
            <person name="Hori C."/>
            <person name="Igarashi K."/>
            <person name="Jurgens J.A."/>
            <person name="Kallen N."/>
            <person name="Kersten P."/>
            <person name="Kohler A."/>
            <person name="Kuees U."/>
            <person name="Kumar T.K.A."/>
            <person name="Kuo A."/>
            <person name="LaButti K."/>
            <person name="Larrondo L.F."/>
            <person name="Lindquist E."/>
            <person name="Ling A."/>
            <person name="Lombard V."/>
            <person name="Lucas S."/>
            <person name="Lundell T."/>
            <person name="Martin R."/>
            <person name="McLaughlin D.J."/>
            <person name="Morgenstern I."/>
            <person name="Morin E."/>
            <person name="Murat C."/>
            <person name="Nagy L.G."/>
            <person name="Nolan M."/>
            <person name="Ohm R.A."/>
            <person name="Patyshakuliyeva A."/>
            <person name="Rokas A."/>
            <person name="Ruiz-Duenas F.J."/>
            <person name="Sabat G."/>
            <person name="Salamov A."/>
            <person name="Samejima M."/>
            <person name="Schmutz J."/>
            <person name="Slot J.C."/>
            <person name="St John F."/>
            <person name="Stenlid J."/>
            <person name="Sun H."/>
            <person name="Sun S."/>
            <person name="Syed K."/>
            <person name="Tsang A."/>
            <person name="Wiebenga A."/>
            <person name="Young D."/>
            <person name="Pisabarro A."/>
            <person name="Eastwood D.C."/>
            <person name="Martin F."/>
            <person name="Cullen D."/>
            <person name="Grigoriev I.V."/>
            <person name="Hibbett D.S."/>
        </authorList>
    </citation>
    <scope>NUCLEOTIDE SEQUENCE</scope>
    <source>
        <strain evidence="3">FP-58527</strain>
    </source>
</reference>
<organism evidence="2 3">
    <name type="scientific">Fomitopsis schrenkii</name>
    <name type="common">Brown rot fungus</name>
    <dbReference type="NCBI Taxonomy" id="2126942"/>
    <lineage>
        <taxon>Eukaryota</taxon>
        <taxon>Fungi</taxon>
        <taxon>Dikarya</taxon>
        <taxon>Basidiomycota</taxon>
        <taxon>Agaricomycotina</taxon>
        <taxon>Agaricomycetes</taxon>
        <taxon>Polyporales</taxon>
        <taxon>Fomitopsis</taxon>
    </lineage>
</organism>